<feature type="chain" id="PRO_5016112510" description="Alpha/beta hydrolase" evidence="1">
    <location>
        <begin position="18"/>
        <end position="451"/>
    </location>
</feature>
<evidence type="ECO:0000313" key="2">
    <source>
        <dbReference type="EMBL" id="PVZ70569.1"/>
    </source>
</evidence>
<dbReference type="AlphaFoldDB" id="A0A2V1H3H8"/>
<proteinExistence type="predicted"/>
<evidence type="ECO:0000256" key="1">
    <source>
        <dbReference type="SAM" id="SignalP"/>
    </source>
</evidence>
<dbReference type="RefSeq" id="WP_116686641.1">
    <property type="nucleotide sequence ID" value="NZ_CAWNYD010000002.1"/>
</dbReference>
<dbReference type="Proteomes" id="UP000244906">
    <property type="component" value="Unassembled WGS sequence"/>
</dbReference>
<gene>
    <name evidence="2" type="ORF">DC094_08285</name>
</gene>
<dbReference type="EMBL" id="QDDL01000002">
    <property type="protein sequence ID" value="PVZ70569.1"/>
    <property type="molecule type" value="Genomic_DNA"/>
</dbReference>
<sequence length="451" mass="49767">MKVFYQLVLLISASSLALVSCGGSSNSSSPLPKLQINQIESDSFFIVKSNNNKCYEIVATDNSQVYDLQKNTCDIYNRNQWFYRQTSEQQLVHHATQTLLQFSGDNPHQLSSIAEPSSPLTLNQQLVNENIYRATTVSLPLPIAKSRFSFTGSPALSEILDTISYQQDATNNNLENIILTSRNLPGISLAFSIENNQNLKRFKLLQNNNNLCINSFSAVIDSLNEQEINGDRFFNIVVNCSSGQLNFTLSNEQLEQSFPPPEQALSFTPIASTTDAYMSGLYITGSGRTILNFIRQNPTVTRLIFIDLPGSEDDEELAHYGPFIRAAGLSTHMPANGQAYSGGVDLFLTGTSRTFERGGILGVHSWSGGDVDDASELTDNDPRHQRYINYANSMLGSPTGRNFYFFTIKDGVDFCIMSESQLTTYSVISSVVIPTPAGVTPITRIDPSCND</sequence>
<name>A0A2V1H3H8_9GAMM</name>
<protein>
    <recommendedName>
        <fullName evidence="4">Alpha/beta hydrolase</fullName>
    </recommendedName>
</protein>
<comment type="caution">
    <text evidence="2">The sequence shown here is derived from an EMBL/GenBank/DDBJ whole genome shotgun (WGS) entry which is preliminary data.</text>
</comment>
<reference evidence="2 3" key="1">
    <citation type="submission" date="2018-04" db="EMBL/GenBank/DDBJ databases">
        <title>Thalassorhabdus spongiae gen. nov., sp. nov., isolated from a marine sponge in South-West Iceland.</title>
        <authorList>
            <person name="Knobloch S."/>
            <person name="Daussin A."/>
            <person name="Johannsson R."/>
            <person name="Marteinsson V.T."/>
        </authorList>
    </citation>
    <scope>NUCLEOTIDE SEQUENCE [LARGE SCALE GENOMIC DNA]</scope>
    <source>
        <strain evidence="2 3">Hp12</strain>
    </source>
</reference>
<evidence type="ECO:0008006" key="4">
    <source>
        <dbReference type="Google" id="ProtNLM"/>
    </source>
</evidence>
<dbReference type="OrthoDB" id="6198264at2"/>
<evidence type="ECO:0000313" key="3">
    <source>
        <dbReference type="Proteomes" id="UP000244906"/>
    </source>
</evidence>
<dbReference type="InterPro" id="IPR029045">
    <property type="entry name" value="ClpP/crotonase-like_dom_sf"/>
</dbReference>
<keyword evidence="1" id="KW-0732">Signal</keyword>
<keyword evidence="3" id="KW-1185">Reference proteome</keyword>
<dbReference type="SUPFAM" id="SSF52096">
    <property type="entry name" value="ClpP/crotonase"/>
    <property type="match status" value="1"/>
</dbReference>
<accession>A0A2V1H3H8</accession>
<organism evidence="2 3">
    <name type="scientific">Pelagibaculum spongiae</name>
    <dbReference type="NCBI Taxonomy" id="2080658"/>
    <lineage>
        <taxon>Bacteria</taxon>
        <taxon>Pseudomonadati</taxon>
        <taxon>Pseudomonadota</taxon>
        <taxon>Gammaproteobacteria</taxon>
        <taxon>Oceanospirillales</taxon>
        <taxon>Pelagibaculum</taxon>
    </lineage>
</organism>
<feature type="signal peptide" evidence="1">
    <location>
        <begin position="1"/>
        <end position="17"/>
    </location>
</feature>
<dbReference type="PROSITE" id="PS51257">
    <property type="entry name" value="PROKAR_LIPOPROTEIN"/>
    <property type="match status" value="1"/>
</dbReference>